<dbReference type="RefSeq" id="WP_170842557.1">
    <property type="nucleotide sequence ID" value="NZ_FNIT01000004.1"/>
</dbReference>
<reference evidence="1 2" key="1">
    <citation type="submission" date="2016-10" db="EMBL/GenBank/DDBJ databases">
        <authorList>
            <person name="de Groot N.N."/>
        </authorList>
    </citation>
    <scope>NUCLEOTIDE SEQUENCE [LARGE SCALE GENOMIC DNA]</scope>
    <source>
        <strain evidence="2">L7-484,KACC 16230,DSM 25025</strain>
    </source>
</reference>
<evidence type="ECO:0000313" key="1">
    <source>
        <dbReference type="EMBL" id="SDO19335.1"/>
    </source>
</evidence>
<evidence type="ECO:0000313" key="2">
    <source>
        <dbReference type="Proteomes" id="UP000198793"/>
    </source>
</evidence>
<gene>
    <name evidence="1" type="ORF">SAMN05192530_104131</name>
</gene>
<dbReference type="AlphaFoldDB" id="A0A1H0HJG0"/>
<keyword evidence="2" id="KW-1185">Reference proteome</keyword>
<sequence>MTDLATIVTNPALQSRIRDALRRSPIHRLEERLPGRITQLLAELDRAETRRPLH</sequence>
<dbReference type="STRING" id="1166073.SAMN05192530_104131"/>
<organism evidence="1 2">
    <name type="scientific">Aureimonas jatrophae</name>
    <dbReference type="NCBI Taxonomy" id="1166073"/>
    <lineage>
        <taxon>Bacteria</taxon>
        <taxon>Pseudomonadati</taxon>
        <taxon>Pseudomonadota</taxon>
        <taxon>Alphaproteobacteria</taxon>
        <taxon>Hyphomicrobiales</taxon>
        <taxon>Aurantimonadaceae</taxon>
        <taxon>Aureimonas</taxon>
    </lineage>
</organism>
<dbReference type="EMBL" id="FNIT01000004">
    <property type="protein sequence ID" value="SDO19335.1"/>
    <property type="molecule type" value="Genomic_DNA"/>
</dbReference>
<name>A0A1H0HJG0_9HYPH</name>
<proteinExistence type="predicted"/>
<dbReference type="Proteomes" id="UP000198793">
    <property type="component" value="Unassembled WGS sequence"/>
</dbReference>
<accession>A0A1H0HJG0</accession>
<protein>
    <submittedName>
        <fullName evidence="1">Uncharacterized protein</fullName>
    </submittedName>
</protein>